<protein>
    <submittedName>
        <fullName evidence="9">NitT/TauT family transport system permease protein</fullName>
    </submittedName>
</protein>
<dbReference type="CDD" id="cd06261">
    <property type="entry name" value="TM_PBP2"/>
    <property type="match status" value="1"/>
</dbReference>
<dbReference type="GO" id="GO:0055085">
    <property type="term" value="P:transmembrane transport"/>
    <property type="evidence" value="ECO:0007669"/>
    <property type="project" value="InterPro"/>
</dbReference>
<dbReference type="PANTHER" id="PTHR30151:SF0">
    <property type="entry name" value="ABC TRANSPORTER PERMEASE PROTEIN MJ0413-RELATED"/>
    <property type="match status" value="1"/>
</dbReference>
<keyword evidence="10" id="KW-1185">Reference proteome</keyword>
<dbReference type="Pfam" id="PF00528">
    <property type="entry name" value="BPD_transp_1"/>
    <property type="match status" value="1"/>
</dbReference>
<gene>
    <name evidence="9" type="ORF">SAMN04487931_10925</name>
</gene>
<keyword evidence="3" id="KW-1003">Cell membrane</keyword>
<evidence type="ECO:0000256" key="6">
    <source>
        <dbReference type="ARBA" id="ARBA00023136"/>
    </source>
</evidence>
<feature type="transmembrane region" description="Helical" evidence="7">
    <location>
        <begin position="132"/>
        <end position="153"/>
    </location>
</feature>
<feature type="transmembrane region" description="Helical" evidence="7">
    <location>
        <begin position="266"/>
        <end position="285"/>
    </location>
</feature>
<dbReference type="AlphaFoldDB" id="A0A1H2INK4"/>
<keyword evidence="6 7" id="KW-0472">Membrane</keyword>
<dbReference type="PANTHER" id="PTHR30151">
    <property type="entry name" value="ALKANE SULFONATE ABC TRANSPORTER-RELATED, MEMBRANE SUBUNIT"/>
    <property type="match status" value="1"/>
</dbReference>
<keyword evidence="2 7" id="KW-0813">Transport</keyword>
<proteinExistence type="inferred from homology"/>
<dbReference type="GO" id="GO:0005886">
    <property type="term" value="C:plasma membrane"/>
    <property type="evidence" value="ECO:0007669"/>
    <property type="project" value="UniProtKB-SubCell"/>
</dbReference>
<name>A0A1H2INK4_9BACT</name>
<dbReference type="Gene3D" id="1.10.3720.10">
    <property type="entry name" value="MetI-like"/>
    <property type="match status" value="1"/>
</dbReference>
<dbReference type="EMBL" id="FNLL01000009">
    <property type="protein sequence ID" value="SDU45428.1"/>
    <property type="molecule type" value="Genomic_DNA"/>
</dbReference>
<sequence length="301" mass="32758">MSTSSNTRIFFGSFGSAFFGIKIKRQTLSLMIPVLAPILLAFLWLMLTPRIDNQVILPGIREVGRLLFHPTQDLIGMGSLAGNVLVSLVRVVMGYAIAAVVAIPLGVVMGYYGLVFRFFNGFLNLFRPIPPLAWVPLVMAWFGVSSLATLTGVETGKAFIYLNNIKFSMLFIIFIGAFYPILTSTIHGVRNVGGTLIDSARVLGASENQIFIKILIPAAMPSIITGMRIGLGIAWMCLVSAEMLPGSLSGIGYMITHAFTLASTDIVIAGMISIGVVGALMDMIFRRIELKKFSWRRQANS</sequence>
<evidence type="ECO:0000256" key="5">
    <source>
        <dbReference type="ARBA" id="ARBA00022989"/>
    </source>
</evidence>
<dbReference type="SUPFAM" id="SSF161098">
    <property type="entry name" value="MetI-like"/>
    <property type="match status" value="1"/>
</dbReference>
<reference evidence="10" key="1">
    <citation type="submission" date="2016-10" db="EMBL/GenBank/DDBJ databases">
        <authorList>
            <person name="Varghese N."/>
            <person name="Submissions S."/>
        </authorList>
    </citation>
    <scope>NUCLEOTIDE SEQUENCE [LARGE SCALE GENOMIC DNA]</scope>
    <source>
        <strain evidence="10">DSM 3384</strain>
    </source>
</reference>
<evidence type="ECO:0000256" key="3">
    <source>
        <dbReference type="ARBA" id="ARBA00022475"/>
    </source>
</evidence>
<evidence type="ECO:0000313" key="9">
    <source>
        <dbReference type="EMBL" id="SDU45428.1"/>
    </source>
</evidence>
<evidence type="ECO:0000256" key="2">
    <source>
        <dbReference type="ARBA" id="ARBA00022448"/>
    </source>
</evidence>
<evidence type="ECO:0000256" key="4">
    <source>
        <dbReference type="ARBA" id="ARBA00022692"/>
    </source>
</evidence>
<dbReference type="RefSeq" id="WP_092235677.1">
    <property type="nucleotide sequence ID" value="NZ_FNLL01000009.1"/>
</dbReference>
<evidence type="ECO:0000256" key="1">
    <source>
        <dbReference type="ARBA" id="ARBA00004651"/>
    </source>
</evidence>
<feature type="transmembrane region" description="Helical" evidence="7">
    <location>
        <begin position="93"/>
        <end position="112"/>
    </location>
</feature>
<dbReference type="Proteomes" id="UP000199608">
    <property type="component" value="Unassembled WGS sequence"/>
</dbReference>
<keyword evidence="5 7" id="KW-1133">Transmembrane helix</keyword>
<dbReference type="PROSITE" id="PS50928">
    <property type="entry name" value="ABC_TM1"/>
    <property type="match status" value="1"/>
</dbReference>
<feature type="domain" description="ABC transmembrane type-1" evidence="8">
    <location>
        <begin position="84"/>
        <end position="285"/>
    </location>
</feature>
<dbReference type="InterPro" id="IPR035906">
    <property type="entry name" value="MetI-like_sf"/>
</dbReference>
<evidence type="ECO:0000313" key="10">
    <source>
        <dbReference type="Proteomes" id="UP000199608"/>
    </source>
</evidence>
<evidence type="ECO:0000259" key="8">
    <source>
        <dbReference type="PROSITE" id="PS50928"/>
    </source>
</evidence>
<feature type="transmembrane region" description="Helical" evidence="7">
    <location>
        <begin position="28"/>
        <end position="47"/>
    </location>
</feature>
<organism evidence="9 10">
    <name type="scientific">Desulfobacula phenolica</name>
    <dbReference type="NCBI Taxonomy" id="90732"/>
    <lineage>
        <taxon>Bacteria</taxon>
        <taxon>Pseudomonadati</taxon>
        <taxon>Thermodesulfobacteriota</taxon>
        <taxon>Desulfobacteria</taxon>
        <taxon>Desulfobacterales</taxon>
        <taxon>Desulfobacteraceae</taxon>
        <taxon>Desulfobacula</taxon>
    </lineage>
</organism>
<accession>A0A1H2INK4</accession>
<comment type="subcellular location">
    <subcellularLocation>
        <location evidence="1 7">Cell membrane</location>
        <topology evidence="1 7">Multi-pass membrane protein</topology>
    </subcellularLocation>
</comment>
<comment type="similarity">
    <text evidence="7">Belongs to the binding-protein-dependent transport system permease family.</text>
</comment>
<feature type="transmembrane region" description="Helical" evidence="7">
    <location>
        <begin position="165"/>
        <end position="182"/>
    </location>
</feature>
<evidence type="ECO:0000256" key="7">
    <source>
        <dbReference type="RuleBase" id="RU363032"/>
    </source>
</evidence>
<keyword evidence="4 7" id="KW-0812">Transmembrane</keyword>
<dbReference type="InterPro" id="IPR000515">
    <property type="entry name" value="MetI-like"/>
</dbReference>